<evidence type="ECO:0000256" key="5">
    <source>
        <dbReference type="ARBA" id="ARBA00022840"/>
    </source>
</evidence>
<dbReference type="Gene3D" id="3.80.10.10">
    <property type="entry name" value="Ribonuclease Inhibitor"/>
    <property type="match status" value="2"/>
</dbReference>
<dbReference type="SMART" id="SM00368">
    <property type="entry name" value="LRR_RI"/>
    <property type="match status" value="9"/>
</dbReference>
<dbReference type="GeneID" id="102812037"/>
<name>A0A9B0TQB0_CHRAS</name>
<dbReference type="FunFam" id="3.40.50.300:FF:000442">
    <property type="entry name" value="NACHT, LRR and PYD domains-containing protein 3"/>
    <property type="match status" value="1"/>
</dbReference>
<dbReference type="InterPro" id="IPR007111">
    <property type="entry name" value="NACHT_NTPase"/>
</dbReference>
<dbReference type="InterPro" id="IPR004020">
    <property type="entry name" value="DAPIN"/>
</dbReference>
<keyword evidence="4" id="KW-0547">Nucleotide-binding</keyword>
<dbReference type="PROSITE" id="PS50824">
    <property type="entry name" value="DAPIN"/>
    <property type="match status" value="1"/>
</dbReference>
<evidence type="ECO:0000313" key="9">
    <source>
        <dbReference type="RefSeq" id="XP_006868342.1"/>
    </source>
</evidence>
<dbReference type="GO" id="GO:0005524">
    <property type="term" value="F:ATP binding"/>
    <property type="evidence" value="ECO:0007669"/>
    <property type="project" value="UniProtKB-KW"/>
</dbReference>
<dbReference type="PROSITE" id="PS50837">
    <property type="entry name" value="NACHT"/>
    <property type="match status" value="1"/>
</dbReference>
<keyword evidence="5" id="KW-0067">ATP-binding</keyword>
<dbReference type="Pfam" id="PF05729">
    <property type="entry name" value="NACHT"/>
    <property type="match status" value="1"/>
</dbReference>
<dbReference type="SMART" id="SM01289">
    <property type="entry name" value="PYRIN"/>
    <property type="match status" value="1"/>
</dbReference>
<keyword evidence="3" id="KW-0677">Repeat</keyword>
<dbReference type="SUPFAM" id="SSF52047">
    <property type="entry name" value="RNI-like"/>
    <property type="match status" value="1"/>
</dbReference>
<dbReference type="InterPro" id="IPR011029">
    <property type="entry name" value="DEATH-like_dom_sf"/>
</dbReference>
<dbReference type="InterPro" id="IPR001611">
    <property type="entry name" value="Leu-rich_rpt"/>
</dbReference>
<evidence type="ECO:0000259" key="7">
    <source>
        <dbReference type="PROSITE" id="PS50837"/>
    </source>
</evidence>
<evidence type="ECO:0000259" key="6">
    <source>
        <dbReference type="PROSITE" id="PS50824"/>
    </source>
</evidence>
<dbReference type="Pfam" id="PF13516">
    <property type="entry name" value="LRR_6"/>
    <property type="match status" value="2"/>
</dbReference>
<evidence type="ECO:0000256" key="2">
    <source>
        <dbReference type="ARBA" id="ARBA00022614"/>
    </source>
</evidence>
<dbReference type="Proteomes" id="UP000504623">
    <property type="component" value="Unplaced"/>
</dbReference>
<feature type="domain" description="Pyrin" evidence="6">
    <location>
        <begin position="1"/>
        <end position="94"/>
    </location>
</feature>
<dbReference type="GO" id="GO:0050727">
    <property type="term" value="P:regulation of inflammatory response"/>
    <property type="evidence" value="ECO:0007669"/>
    <property type="project" value="TreeGrafter"/>
</dbReference>
<accession>A0A9B0TQB0</accession>
<keyword evidence="8" id="KW-1185">Reference proteome</keyword>
<dbReference type="Gene3D" id="1.10.533.10">
    <property type="entry name" value="Death Domain, Fas"/>
    <property type="match status" value="1"/>
</dbReference>
<dbReference type="Pfam" id="PF17776">
    <property type="entry name" value="NLRC4_HD2"/>
    <property type="match status" value="1"/>
</dbReference>
<protein>
    <submittedName>
        <fullName evidence="9">NACHT, LRR and PYD domains-containing protein 4</fullName>
    </submittedName>
</protein>
<dbReference type="Pfam" id="PF02758">
    <property type="entry name" value="PYRIN"/>
    <property type="match status" value="1"/>
</dbReference>
<dbReference type="Pfam" id="PF17779">
    <property type="entry name" value="WHD_NOD2"/>
    <property type="match status" value="1"/>
</dbReference>
<comment type="similarity">
    <text evidence="1">Belongs to the NLRP family.</text>
</comment>
<dbReference type="InterPro" id="IPR041075">
    <property type="entry name" value="NOD1/2_WH"/>
</dbReference>
<dbReference type="CDD" id="cd08320">
    <property type="entry name" value="Pyrin_NALPs"/>
    <property type="match status" value="1"/>
</dbReference>
<organism evidence="8 9">
    <name type="scientific">Chrysochloris asiatica</name>
    <name type="common">Cape golden mole</name>
    <dbReference type="NCBI Taxonomy" id="185453"/>
    <lineage>
        <taxon>Eukaryota</taxon>
        <taxon>Metazoa</taxon>
        <taxon>Chordata</taxon>
        <taxon>Craniata</taxon>
        <taxon>Vertebrata</taxon>
        <taxon>Euteleostomi</taxon>
        <taxon>Mammalia</taxon>
        <taxon>Eutheria</taxon>
        <taxon>Afrotheria</taxon>
        <taxon>Chrysochloridae</taxon>
        <taxon>Chrysochlorinae</taxon>
        <taxon>Chrysochloris</taxon>
    </lineage>
</organism>
<dbReference type="GO" id="GO:0005737">
    <property type="term" value="C:cytoplasm"/>
    <property type="evidence" value="ECO:0007669"/>
    <property type="project" value="TreeGrafter"/>
</dbReference>
<dbReference type="OrthoDB" id="120976at2759"/>
<evidence type="ECO:0000256" key="4">
    <source>
        <dbReference type="ARBA" id="ARBA00022741"/>
    </source>
</evidence>
<sequence>MAASFFSDFGLMWYLEELKKEEFRRFKMLLKDEPLQLGLGQIPWAEVKKATREDLANLLLKHYQEEQAWDVTFRIFHRINRKDLCDKAKTESTGYTKMYQVHIKKKISHICSREPLTRIHDYFEQKEHEYMKLLFEPKATGEEPPRTVVLMGTQKFGKTTLLLKLMLAWAKGTLYPNRFLYVFYFCCREVKLMTVTSLAELISKDWPEPPAPTAEVLSHPERLLFIIDSFEQLTCDLEELEPDLCSDWTQQRSGEVVLGSLLKKKMLPESSLLVATTPKCQQELEAQLEHPEIKAIVGLDESDRKLYFSCIFQDRRRATEAFSFVRENEQLFCMCRIPVLCWVVSTCLKQDMERGRDLAVSCRNATSLYTSFIFNAFAPAGAAWPYQQNHAQLKGLCSLAVEGMWTDTYEFDGEVLKRNGLVERDISALLDVKLLQKCRGYENSYTFIHMCVQEFCAAMFYMLKGPEDHPNTAVGCTKTLLLTYLQKTKAHWIFWGCFVFGLLNPKEEQRLNAFFGFQLSLEVKQQIYECLKSLGEHDHLEGNMDFLLLFYSLFEMQDKDFVMRALDCFQEVRFAVTDSVDLMVSAYCLRHSSGLRKLSFSTRNLFKQEDEGGAISSCSLAQWHYICSVLTTNEHLRELQISNSVLSESAFGTLCKELRHPNCHLQKLEISNVTLIGESWLLFEVFTQNPHLRYVDLSHTSLSDYDVKMLCEALNHPSCNIEDLMLANCLITENDCEIITSVLKVNKKLKFLNLAHNYLNRGMGMLCEALCHSDCVLEALVLVGCYLSEPYWEDICDVLVCSTCLVHLDLGANVLKGHHLELLCEALRHPNCCLQSICLVRCFITAEDCPNVASVLTSNPNLHNLEIGDNDLEDRGVKVLCEALIHPSCHLESLGLDVCQLTSACCEDLASVLTSSKTLKRLNLIGNNFDHDAVVVLCDALRHPECTLCVLGLDKDEFGEETQRLLVDVEESVPSLTIMEYY</sequence>
<dbReference type="RefSeq" id="XP_006868342.1">
    <property type="nucleotide sequence ID" value="XM_006868280.1"/>
</dbReference>
<dbReference type="CTD" id="147945"/>
<proteinExistence type="inferred from homology"/>
<gene>
    <name evidence="9" type="primary">NLRP4</name>
</gene>
<evidence type="ECO:0000256" key="1">
    <source>
        <dbReference type="ARBA" id="ARBA00008665"/>
    </source>
</evidence>
<dbReference type="FunFam" id="1.10.533.10:FF:000056">
    <property type="entry name" value="NACHT, LRR and PYD domains-containing protein 14"/>
    <property type="match status" value="1"/>
</dbReference>
<evidence type="ECO:0000256" key="3">
    <source>
        <dbReference type="ARBA" id="ARBA00022737"/>
    </source>
</evidence>
<dbReference type="InterPro" id="IPR032675">
    <property type="entry name" value="LRR_dom_sf"/>
</dbReference>
<feature type="domain" description="NACHT" evidence="7">
    <location>
        <begin position="146"/>
        <end position="278"/>
    </location>
</feature>
<dbReference type="InterPro" id="IPR041267">
    <property type="entry name" value="NLRP_HD2"/>
</dbReference>
<evidence type="ECO:0000313" key="8">
    <source>
        <dbReference type="Proteomes" id="UP000504623"/>
    </source>
</evidence>
<keyword evidence="2" id="KW-0433">Leucine-rich repeat</keyword>
<dbReference type="SUPFAM" id="SSF47986">
    <property type="entry name" value="DEATH domain"/>
    <property type="match status" value="1"/>
</dbReference>
<dbReference type="PANTHER" id="PTHR45690">
    <property type="entry name" value="NACHT, LRR AND PYD DOMAINS-CONTAINING PROTEIN 12"/>
    <property type="match status" value="1"/>
</dbReference>
<dbReference type="PANTHER" id="PTHR45690:SF6">
    <property type="entry name" value="NACHT, LRR AND PYD DOMAINS-CONTAINING PROTEIN 4"/>
    <property type="match status" value="1"/>
</dbReference>
<dbReference type="AlphaFoldDB" id="A0A9B0TQB0"/>
<reference evidence="9" key="1">
    <citation type="submission" date="2025-08" db="UniProtKB">
        <authorList>
            <consortium name="RefSeq"/>
        </authorList>
    </citation>
    <scope>IDENTIFICATION</scope>
    <source>
        <tissue evidence="9">Spleen</tissue>
    </source>
</reference>
<dbReference type="InterPro" id="IPR050637">
    <property type="entry name" value="NLRP_innate_immun_reg"/>
</dbReference>